<dbReference type="AlphaFoldDB" id="A0A7W5YS28"/>
<evidence type="ECO:0000313" key="5">
    <source>
        <dbReference type="Proteomes" id="UP000579945"/>
    </source>
</evidence>
<dbReference type="GeneID" id="95393840"/>
<dbReference type="InterPro" id="IPR050109">
    <property type="entry name" value="HTH-type_TetR-like_transc_reg"/>
</dbReference>
<sequence>MVPPEDSQLLDTATRLFAAMGYDGTPIEQIAEAAGVGVADLRRAFGGKRELYLAVMERCHQTERASLDKDLAQISCADPAAFARSIHFLIDGYIDFAAEHPYIHALWMHRWLSDAIDVEELESRYARPLYTAILETLQPGVAAGYIGSDVDVEYVLHSLMWCVHGFGQGGVPDSGRNGFSDPRALHRFRANMHQMVHRALRLPEDHEPRF</sequence>
<dbReference type="PANTHER" id="PTHR30055:SF219">
    <property type="entry name" value="TRANSCRIPTIONAL REGULATORY PROTEIN"/>
    <property type="match status" value="1"/>
</dbReference>
<dbReference type="PANTHER" id="PTHR30055">
    <property type="entry name" value="HTH-TYPE TRANSCRIPTIONAL REGULATOR RUTR"/>
    <property type="match status" value="1"/>
</dbReference>
<dbReference type="InterPro" id="IPR036271">
    <property type="entry name" value="Tet_transcr_reg_TetR-rel_C_sf"/>
</dbReference>
<dbReference type="GO" id="GO:0003700">
    <property type="term" value="F:DNA-binding transcription factor activity"/>
    <property type="evidence" value="ECO:0007669"/>
    <property type="project" value="TreeGrafter"/>
</dbReference>
<dbReference type="SUPFAM" id="SSF46689">
    <property type="entry name" value="Homeodomain-like"/>
    <property type="match status" value="1"/>
</dbReference>
<reference evidence="4 5" key="1">
    <citation type="submission" date="2020-08" db="EMBL/GenBank/DDBJ databases">
        <title>Sequencing the genomes of 1000 actinobacteria strains.</title>
        <authorList>
            <person name="Klenk H.-P."/>
        </authorList>
    </citation>
    <scope>NUCLEOTIDE SEQUENCE [LARGE SCALE GENOMIC DNA]</scope>
    <source>
        <strain evidence="4 5">DSM 44320</strain>
    </source>
</reference>
<organism evidence="4 5">
    <name type="scientific">Nonomuraea dietziae</name>
    <dbReference type="NCBI Taxonomy" id="65515"/>
    <lineage>
        <taxon>Bacteria</taxon>
        <taxon>Bacillati</taxon>
        <taxon>Actinomycetota</taxon>
        <taxon>Actinomycetes</taxon>
        <taxon>Streptosporangiales</taxon>
        <taxon>Streptosporangiaceae</taxon>
        <taxon>Nonomuraea</taxon>
    </lineage>
</organism>
<evidence type="ECO:0000259" key="3">
    <source>
        <dbReference type="PROSITE" id="PS50977"/>
    </source>
</evidence>
<feature type="DNA-binding region" description="H-T-H motif" evidence="2">
    <location>
        <begin position="26"/>
        <end position="45"/>
    </location>
</feature>
<dbReference type="Proteomes" id="UP000579945">
    <property type="component" value="Unassembled WGS sequence"/>
</dbReference>
<keyword evidence="5" id="KW-1185">Reference proteome</keyword>
<dbReference type="InterPro" id="IPR001647">
    <property type="entry name" value="HTH_TetR"/>
</dbReference>
<dbReference type="InterPro" id="IPR009057">
    <property type="entry name" value="Homeodomain-like_sf"/>
</dbReference>
<name>A0A7W5YS28_9ACTN</name>
<comment type="caution">
    <text evidence="4">The sequence shown here is derived from an EMBL/GenBank/DDBJ whole genome shotgun (WGS) entry which is preliminary data.</text>
</comment>
<feature type="domain" description="HTH tetR-type" evidence="3">
    <location>
        <begin position="3"/>
        <end position="63"/>
    </location>
</feature>
<dbReference type="SUPFAM" id="SSF48498">
    <property type="entry name" value="Tetracyclin repressor-like, C-terminal domain"/>
    <property type="match status" value="1"/>
</dbReference>
<evidence type="ECO:0000256" key="2">
    <source>
        <dbReference type="PROSITE-ProRule" id="PRU00335"/>
    </source>
</evidence>
<protein>
    <submittedName>
        <fullName evidence="4">AcrR family transcriptional regulator</fullName>
    </submittedName>
</protein>
<dbReference type="Pfam" id="PF00440">
    <property type="entry name" value="TetR_N"/>
    <property type="match status" value="1"/>
</dbReference>
<accession>A0A7W5YS28</accession>
<gene>
    <name evidence="4" type="ORF">FHR33_007627</name>
</gene>
<evidence type="ECO:0000313" key="4">
    <source>
        <dbReference type="EMBL" id="MBB3731767.1"/>
    </source>
</evidence>
<evidence type="ECO:0000256" key="1">
    <source>
        <dbReference type="ARBA" id="ARBA00023125"/>
    </source>
</evidence>
<proteinExistence type="predicted"/>
<dbReference type="EMBL" id="JACIBV010000001">
    <property type="protein sequence ID" value="MBB3731767.1"/>
    <property type="molecule type" value="Genomic_DNA"/>
</dbReference>
<keyword evidence="1 2" id="KW-0238">DNA-binding</keyword>
<dbReference type="PRINTS" id="PR00455">
    <property type="entry name" value="HTHTETR"/>
</dbReference>
<dbReference type="GO" id="GO:0000976">
    <property type="term" value="F:transcription cis-regulatory region binding"/>
    <property type="evidence" value="ECO:0007669"/>
    <property type="project" value="TreeGrafter"/>
</dbReference>
<dbReference type="RefSeq" id="WP_183658204.1">
    <property type="nucleotide sequence ID" value="NZ_BAAAXX010000079.1"/>
</dbReference>
<dbReference type="Gene3D" id="1.10.357.10">
    <property type="entry name" value="Tetracycline Repressor, domain 2"/>
    <property type="match status" value="1"/>
</dbReference>
<dbReference type="PROSITE" id="PS50977">
    <property type="entry name" value="HTH_TETR_2"/>
    <property type="match status" value="1"/>
</dbReference>